<dbReference type="EMBL" id="KK784878">
    <property type="protein sequence ID" value="KDO78943.1"/>
    <property type="molecule type" value="Genomic_DNA"/>
</dbReference>
<dbReference type="Proteomes" id="UP000027120">
    <property type="component" value="Unassembled WGS sequence"/>
</dbReference>
<dbReference type="AlphaFoldDB" id="A0A067GGV2"/>
<evidence type="ECO:0000313" key="1">
    <source>
        <dbReference type="EMBL" id="KDO78943.1"/>
    </source>
</evidence>
<proteinExistence type="predicted"/>
<evidence type="ECO:0000313" key="2">
    <source>
        <dbReference type="Proteomes" id="UP000027120"/>
    </source>
</evidence>
<gene>
    <name evidence="1" type="ORF">CISIN_1g046949mg</name>
</gene>
<protein>
    <submittedName>
        <fullName evidence="1">Uncharacterized protein</fullName>
    </submittedName>
</protein>
<keyword evidence="2" id="KW-1185">Reference proteome</keyword>
<organism evidence="1 2">
    <name type="scientific">Citrus sinensis</name>
    <name type="common">Sweet orange</name>
    <name type="synonym">Citrus aurantium var. sinensis</name>
    <dbReference type="NCBI Taxonomy" id="2711"/>
    <lineage>
        <taxon>Eukaryota</taxon>
        <taxon>Viridiplantae</taxon>
        <taxon>Streptophyta</taxon>
        <taxon>Embryophyta</taxon>
        <taxon>Tracheophyta</taxon>
        <taxon>Spermatophyta</taxon>
        <taxon>Magnoliopsida</taxon>
        <taxon>eudicotyledons</taxon>
        <taxon>Gunneridae</taxon>
        <taxon>Pentapetalae</taxon>
        <taxon>rosids</taxon>
        <taxon>malvids</taxon>
        <taxon>Sapindales</taxon>
        <taxon>Rutaceae</taxon>
        <taxon>Aurantioideae</taxon>
        <taxon>Citrus</taxon>
    </lineage>
</organism>
<accession>A0A067GGV2</accession>
<sequence length="70" mass="8208">MNLHKLSFCVPQLNERHRHHLCLSRPQLSLCIYICQLLMIDASHWLKFFISFVSEAVIFEPGILISKGRK</sequence>
<reference evidence="1 2" key="1">
    <citation type="submission" date="2014-04" db="EMBL/GenBank/DDBJ databases">
        <authorList>
            <consortium name="International Citrus Genome Consortium"/>
            <person name="Gmitter F."/>
            <person name="Chen C."/>
            <person name="Farmerie W."/>
            <person name="Harkins T."/>
            <person name="Desany B."/>
            <person name="Mohiuddin M."/>
            <person name="Kodira C."/>
            <person name="Borodovsky M."/>
            <person name="Lomsadze A."/>
            <person name="Burns P."/>
            <person name="Jenkins J."/>
            <person name="Prochnik S."/>
            <person name="Shu S."/>
            <person name="Chapman J."/>
            <person name="Pitluck S."/>
            <person name="Schmutz J."/>
            <person name="Rokhsar D."/>
        </authorList>
    </citation>
    <scope>NUCLEOTIDE SEQUENCE</scope>
</reference>
<name>A0A067GGV2_CITSI</name>